<sequence>MPDLVSDAGSFDDVFDDVEEEESAAVEEEEEEEEEPEQDDDDDGDLDELSELTEEQQKVFDAQTKGVKKTIDKIRKLSFAIIHSTTILLPSWRKLCITHKHKERIIPRDVRTRWNSTYDMLRFAEQYREVIDAITSNKTYGLRKFELDDDEWKVVGDLVYVLEGDASDIYRLALVLHPSSKLEYYRTNGFDADWISDTENMLRKQYKAYSNRMAKNREDTIEVRVFLPTLAELMSHLH</sequence>
<dbReference type="SUPFAM" id="SSF53098">
    <property type="entry name" value="Ribonuclease H-like"/>
    <property type="match status" value="1"/>
</dbReference>
<accession>A0AAD6YY58</accession>
<evidence type="ECO:0000313" key="2">
    <source>
        <dbReference type="EMBL" id="KAJ7301560.1"/>
    </source>
</evidence>
<feature type="compositionally biased region" description="Acidic residues" evidence="1">
    <location>
        <begin position="13"/>
        <end position="48"/>
    </location>
</feature>
<evidence type="ECO:0000256" key="1">
    <source>
        <dbReference type="SAM" id="MobiDB-lite"/>
    </source>
</evidence>
<gene>
    <name evidence="2" type="ORF">DFH08DRAFT_724148</name>
</gene>
<dbReference type="AlphaFoldDB" id="A0AAD6YY58"/>
<dbReference type="Proteomes" id="UP001218218">
    <property type="component" value="Unassembled WGS sequence"/>
</dbReference>
<organism evidence="2 3">
    <name type="scientific">Mycena albidolilacea</name>
    <dbReference type="NCBI Taxonomy" id="1033008"/>
    <lineage>
        <taxon>Eukaryota</taxon>
        <taxon>Fungi</taxon>
        <taxon>Dikarya</taxon>
        <taxon>Basidiomycota</taxon>
        <taxon>Agaricomycotina</taxon>
        <taxon>Agaricomycetes</taxon>
        <taxon>Agaricomycetidae</taxon>
        <taxon>Agaricales</taxon>
        <taxon>Marasmiineae</taxon>
        <taxon>Mycenaceae</taxon>
        <taxon>Mycena</taxon>
    </lineage>
</organism>
<comment type="caution">
    <text evidence="2">The sequence shown here is derived from an EMBL/GenBank/DDBJ whole genome shotgun (WGS) entry which is preliminary data.</text>
</comment>
<dbReference type="InterPro" id="IPR012337">
    <property type="entry name" value="RNaseH-like_sf"/>
</dbReference>
<feature type="region of interest" description="Disordered" evidence="1">
    <location>
        <begin position="1"/>
        <end position="48"/>
    </location>
</feature>
<reference evidence="2" key="1">
    <citation type="submission" date="2023-03" db="EMBL/GenBank/DDBJ databases">
        <title>Massive genome expansion in bonnet fungi (Mycena s.s.) driven by repeated elements and novel gene families across ecological guilds.</title>
        <authorList>
            <consortium name="Lawrence Berkeley National Laboratory"/>
            <person name="Harder C.B."/>
            <person name="Miyauchi S."/>
            <person name="Viragh M."/>
            <person name="Kuo A."/>
            <person name="Thoen E."/>
            <person name="Andreopoulos B."/>
            <person name="Lu D."/>
            <person name="Skrede I."/>
            <person name="Drula E."/>
            <person name="Henrissat B."/>
            <person name="Morin E."/>
            <person name="Kohler A."/>
            <person name="Barry K."/>
            <person name="LaButti K."/>
            <person name="Morin E."/>
            <person name="Salamov A."/>
            <person name="Lipzen A."/>
            <person name="Mereny Z."/>
            <person name="Hegedus B."/>
            <person name="Baldrian P."/>
            <person name="Stursova M."/>
            <person name="Weitz H."/>
            <person name="Taylor A."/>
            <person name="Grigoriev I.V."/>
            <person name="Nagy L.G."/>
            <person name="Martin F."/>
            <person name="Kauserud H."/>
        </authorList>
    </citation>
    <scope>NUCLEOTIDE SEQUENCE</scope>
    <source>
        <strain evidence="2">CBHHK002</strain>
    </source>
</reference>
<dbReference type="EMBL" id="JARIHO010000132">
    <property type="protein sequence ID" value="KAJ7301560.1"/>
    <property type="molecule type" value="Genomic_DNA"/>
</dbReference>
<name>A0AAD6YY58_9AGAR</name>
<evidence type="ECO:0000313" key="3">
    <source>
        <dbReference type="Proteomes" id="UP001218218"/>
    </source>
</evidence>
<protein>
    <submittedName>
        <fullName evidence="2">Uncharacterized protein</fullName>
    </submittedName>
</protein>
<proteinExistence type="predicted"/>
<keyword evidence="3" id="KW-1185">Reference proteome</keyword>